<accession>A0A1H0SG04</accession>
<dbReference type="PANTHER" id="PTHR33303:SF2">
    <property type="entry name" value="COA-BINDING DOMAIN-CONTAINING PROTEIN"/>
    <property type="match status" value="1"/>
</dbReference>
<gene>
    <name evidence="2" type="ORF">SAMN05660330_02658</name>
</gene>
<dbReference type="InterPro" id="IPR003781">
    <property type="entry name" value="CoA-bd"/>
</dbReference>
<feature type="domain" description="CoA-binding" evidence="1">
    <location>
        <begin position="16"/>
        <end position="111"/>
    </location>
</feature>
<protein>
    <recommendedName>
        <fullName evidence="1">CoA-binding domain-containing protein</fullName>
    </recommendedName>
</protein>
<dbReference type="SMART" id="SM00881">
    <property type="entry name" value="CoA_binding"/>
    <property type="match status" value="1"/>
</dbReference>
<organism evidence="2 3">
    <name type="scientific">Desulforhopalus singaporensis</name>
    <dbReference type="NCBI Taxonomy" id="91360"/>
    <lineage>
        <taxon>Bacteria</taxon>
        <taxon>Pseudomonadati</taxon>
        <taxon>Thermodesulfobacteriota</taxon>
        <taxon>Desulfobulbia</taxon>
        <taxon>Desulfobulbales</taxon>
        <taxon>Desulfocapsaceae</taxon>
        <taxon>Desulforhopalus</taxon>
    </lineage>
</organism>
<evidence type="ECO:0000313" key="3">
    <source>
        <dbReference type="Proteomes" id="UP000199073"/>
    </source>
</evidence>
<evidence type="ECO:0000259" key="1">
    <source>
        <dbReference type="SMART" id="SM00881"/>
    </source>
</evidence>
<evidence type="ECO:0000313" key="2">
    <source>
        <dbReference type="EMBL" id="SDP40096.1"/>
    </source>
</evidence>
<dbReference type="Pfam" id="PF13380">
    <property type="entry name" value="CoA_binding_2"/>
    <property type="match status" value="1"/>
</dbReference>
<dbReference type="STRING" id="91360.SAMN05660330_02658"/>
<dbReference type="RefSeq" id="WP_092223642.1">
    <property type="nucleotide sequence ID" value="NZ_FNJI01000018.1"/>
</dbReference>
<dbReference type="PANTHER" id="PTHR33303">
    <property type="entry name" value="CYTOPLASMIC PROTEIN-RELATED"/>
    <property type="match status" value="1"/>
</dbReference>
<dbReference type="Proteomes" id="UP000199073">
    <property type="component" value="Unassembled WGS sequence"/>
</dbReference>
<dbReference type="AlphaFoldDB" id="A0A1H0SG04"/>
<dbReference type="InterPro" id="IPR036291">
    <property type="entry name" value="NAD(P)-bd_dom_sf"/>
</dbReference>
<keyword evidence="3" id="KW-1185">Reference proteome</keyword>
<reference evidence="2 3" key="1">
    <citation type="submission" date="2016-10" db="EMBL/GenBank/DDBJ databases">
        <authorList>
            <person name="de Groot N.N."/>
        </authorList>
    </citation>
    <scope>NUCLEOTIDE SEQUENCE [LARGE SCALE GENOMIC DNA]</scope>
    <source>
        <strain evidence="2 3">DSM 12130</strain>
    </source>
</reference>
<sequence length="142" mass="15552">MQNLESLGQTAEIAELLKKIRKVAVVGLSPKTNRPSNMVGRYLVDAGYTVYPVNPGHDAILGVKCYPSVSAIPDPVDVVDIFRKSEDILPIVEEIVALSKKPLAVWMQQGIINEEAAELARENGIFVVMDRCIKVDHQNLAG</sequence>
<proteinExistence type="predicted"/>
<dbReference type="EMBL" id="FNJI01000018">
    <property type="protein sequence ID" value="SDP40096.1"/>
    <property type="molecule type" value="Genomic_DNA"/>
</dbReference>
<dbReference type="OrthoDB" id="9804695at2"/>
<name>A0A1H0SG04_9BACT</name>
<dbReference type="SUPFAM" id="SSF51735">
    <property type="entry name" value="NAD(P)-binding Rossmann-fold domains"/>
    <property type="match status" value="1"/>
</dbReference>
<dbReference type="Gene3D" id="3.40.50.720">
    <property type="entry name" value="NAD(P)-binding Rossmann-like Domain"/>
    <property type="match status" value="1"/>
</dbReference>